<keyword evidence="4" id="KW-1185">Reference proteome</keyword>
<keyword evidence="2" id="KW-0732">Signal</keyword>
<evidence type="ECO:0000256" key="2">
    <source>
        <dbReference type="SAM" id="SignalP"/>
    </source>
</evidence>
<feature type="chain" id="PRO_5040939045" evidence="2">
    <location>
        <begin position="20"/>
        <end position="103"/>
    </location>
</feature>
<comment type="caution">
    <text evidence="3">The sequence shown here is derived from an EMBL/GenBank/DDBJ whole genome shotgun (WGS) entry which is preliminary data.</text>
</comment>
<feature type="signal peptide" evidence="2">
    <location>
        <begin position="1"/>
        <end position="19"/>
    </location>
</feature>
<reference evidence="3" key="1">
    <citation type="submission" date="2022-08" db="EMBL/GenBank/DDBJ databases">
        <title>A Global Phylogenomic Analysis of the Shiitake Genus Lentinula.</title>
        <authorList>
            <consortium name="DOE Joint Genome Institute"/>
            <person name="Sierra-Patev S."/>
            <person name="Min B."/>
            <person name="Naranjo-Ortiz M."/>
            <person name="Looney B."/>
            <person name="Konkel Z."/>
            <person name="Slot J.C."/>
            <person name="Sakamoto Y."/>
            <person name="Steenwyk J.L."/>
            <person name="Rokas A."/>
            <person name="Carro J."/>
            <person name="Camarero S."/>
            <person name="Ferreira P."/>
            <person name="Molpeceres G."/>
            <person name="Ruiz-Duenas F.J."/>
            <person name="Serrano A."/>
            <person name="Henrissat B."/>
            <person name="Drula E."/>
            <person name="Hughes K.W."/>
            <person name="Mata J.L."/>
            <person name="Ishikawa N.K."/>
            <person name="Vargas-Isla R."/>
            <person name="Ushijima S."/>
            <person name="Smith C.A."/>
            <person name="Ahrendt S."/>
            <person name="Andreopoulos W."/>
            <person name="He G."/>
            <person name="Labutti K."/>
            <person name="Lipzen A."/>
            <person name="Ng V."/>
            <person name="Riley R."/>
            <person name="Sandor L."/>
            <person name="Barry K."/>
            <person name="Martinez A.T."/>
            <person name="Xiao Y."/>
            <person name="Gibbons J.G."/>
            <person name="Terashima K."/>
            <person name="Grigoriev I.V."/>
            <person name="Hibbett D.S."/>
        </authorList>
    </citation>
    <scope>NUCLEOTIDE SEQUENCE</scope>
    <source>
        <strain evidence="3">JLM2183</strain>
    </source>
</reference>
<gene>
    <name evidence="3" type="ORF">J3R30DRAFT_3706563</name>
</gene>
<sequence length="103" mass="11447">MVRISSIVFAACIGASVHAGPVIFGKPRQVASTVIFSLNPGREHFRGISDRRSFASNGNEPLKEDVNRRDFAGGHDHEPLKEKLERRDFASGHDHEPLKEDLN</sequence>
<evidence type="ECO:0000256" key="1">
    <source>
        <dbReference type="SAM" id="MobiDB-lite"/>
    </source>
</evidence>
<dbReference type="AlphaFoldDB" id="A0A9W9A5F1"/>
<feature type="compositionally biased region" description="Basic and acidic residues" evidence="1">
    <location>
        <begin position="61"/>
        <end position="103"/>
    </location>
</feature>
<dbReference type="EMBL" id="JAOTPV010000015">
    <property type="protein sequence ID" value="KAJ4474868.1"/>
    <property type="molecule type" value="Genomic_DNA"/>
</dbReference>
<name>A0A9W9A5F1_9AGAR</name>
<dbReference type="Proteomes" id="UP001150266">
    <property type="component" value="Unassembled WGS sequence"/>
</dbReference>
<accession>A0A9W9A5F1</accession>
<evidence type="ECO:0000313" key="3">
    <source>
        <dbReference type="EMBL" id="KAJ4474868.1"/>
    </source>
</evidence>
<evidence type="ECO:0000313" key="4">
    <source>
        <dbReference type="Proteomes" id="UP001150266"/>
    </source>
</evidence>
<proteinExistence type="predicted"/>
<feature type="region of interest" description="Disordered" evidence="1">
    <location>
        <begin position="50"/>
        <end position="103"/>
    </location>
</feature>
<protein>
    <submittedName>
        <fullName evidence="3">Uncharacterized protein</fullName>
    </submittedName>
</protein>
<organism evidence="3 4">
    <name type="scientific">Lentinula aciculospora</name>
    <dbReference type="NCBI Taxonomy" id="153920"/>
    <lineage>
        <taxon>Eukaryota</taxon>
        <taxon>Fungi</taxon>
        <taxon>Dikarya</taxon>
        <taxon>Basidiomycota</taxon>
        <taxon>Agaricomycotina</taxon>
        <taxon>Agaricomycetes</taxon>
        <taxon>Agaricomycetidae</taxon>
        <taxon>Agaricales</taxon>
        <taxon>Marasmiineae</taxon>
        <taxon>Omphalotaceae</taxon>
        <taxon>Lentinula</taxon>
    </lineage>
</organism>